<keyword evidence="3" id="KW-1185">Reference proteome</keyword>
<proteinExistence type="predicted"/>
<dbReference type="Proteomes" id="UP001194714">
    <property type="component" value="Unassembled WGS sequence"/>
</dbReference>
<keyword evidence="1" id="KW-0812">Transmembrane</keyword>
<comment type="caution">
    <text evidence="2">The sequence shown here is derived from an EMBL/GenBank/DDBJ whole genome shotgun (WGS) entry which is preliminary data.</text>
</comment>
<sequence length="129" mass="13972">MDKKLNEGVSVQELENFGKKHRLEIFFAVYFLLATLLTFYFFGPGWSIFLAGGGGILGIWFPKKVAKSAKAAFHFVLKQEKTTKLVLGIVGAVVAFFLPPLVFFFLGLVGGTGMHRAADAAGQEGEGGQ</sequence>
<keyword evidence="1" id="KW-0472">Membrane</keyword>
<feature type="transmembrane region" description="Helical" evidence="1">
    <location>
        <begin position="85"/>
        <end position="106"/>
    </location>
</feature>
<name>A0ABS0AYU0_9BACT</name>
<feature type="transmembrane region" description="Helical" evidence="1">
    <location>
        <begin position="23"/>
        <end position="42"/>
    </location>
</feature>
<evidence type="ECO:0000313" key="2">
    <source>
        <dbReference type="EMBL" id="MBF5059276.1"/>
    </source>
</evidence>
<reference evidence="2 3" key="1">
    <citation type="submission" date="2020-01" db="EMBL/GenBank/DDBJ databases">
        <title>Draft genome sequence of Cand. Neptunochlamydia vexilliferae K9.</title>
        <authorList>
            <person name="Schulz F."/>
            <person name="Koestlbacher S."/>
            <person name="Wascher F."/>
            <person name="Pizzetti I."/>
            <person name="Horn M."/>
        </authorList>
    </citation>
    <scope>NUCLEOTIDE SEQUENCE [LARGE SCALE GENOMIC DNA]</scope>
    <source>
        <strain evidence="2 3">K9</strain>
    </source>
</reference>
<evidence type="ECO:0000256" key="1">
    <source>
        <dbReference type="SAM" id="Phobius"/>
    </source>
</evidence>
<gene>
    <name evidence="2" type="ORF">NEPTK9_000785</name>
</gene>
<evidence type="ECO:0000313" key="3">
    <source>
        <dbReference type="Proteomes" id="UP001194714"/>
    </source>
</evidence>
<accession>A0ABS0AYU0</accession>
<keyword evidence="1" id="KW-1133">Transmembrane helix</keyword>
<organism evidence="2 3">
    <name type="scientific">Candidatus Neptunichlamydia vexilliferae</name>
    <dbReference type="NCBI Taxonomy" id="1651774"/>
    <lineage>
        <taxon>Bacteria</taxon>
        <taxon>Pseudomonadati</taxon>
        <taxon>Chlamydiota</taxon>
        <taxon>Chlamydiia</taxon>
        <taxon>Parachlamydiales</taxon>
        <taxon>Simkaniaceae</taxon>
        <taxon>Candidatus Neptunichlamydia</taxon>
    </lineage>
</organism>
<dbReference type="EMBL" id="JAAEJV010000016">
    <property type="protein sequence ID" value="MBF5059276.1"/>
    <property type="molecule type" value="Genomic_DNA"/>
</dbReference>
<protein>
    <submittedName>
        <fullName evidence="2">Uncharacterized protein</fullName>
    </submittedName>
</protein>
<dbReference type="RefSeq" id="WP_194847586.1">
    <property type="nucleotide sequence ID" value="NZ_JAAEJV010000016.1"/>
</dbReference>